<keyword evidence="4 14" id="KW-1134">Transmembrane beta strand</keyword>
<dbReference type="Pfam" id="PF07715">
    <property type="entry name" value="Plug"/>
    <property type="match status" value="1"/>
</dbReference>
<evidence type="ECO:0000256" key="11">
    <source>
        <dbReference type="ARBA" id="ARBA00023136"/>
    </source>
</evidence>
<evidence type="ECO:0000256" key="13">
    <source>
        <dbReference type="ARBA" id="ARBA00023237"/>
    </source>
</evidence>
<dbReference type="InterPro" id="IPR010105">
    <property type="entry name" value="TonB_sidphr_rcpt"/>
</dbReference>
<dbReference type="CDD" id="cd01347">
    <property type="entry name" value="ligand_gated_channel"/>
    <property type="match status" value="1"/>
</dbReference>
<reference evidence="19 20" key="1">
    <citation type="submission" date="2020-07" db="EMBL/GenBank/DDBJ databases">
        <title>Diversity of carbapenemase encoding genes among Pseudomonas putida group clinical isolates in a tertiary Brazilian hospital.</title>
        <authorList>
            <person name="Alberto-Lei F."/>
            <person name="Nodari C.S."/>
            <person name="Streling A.P."/>
            <person name="Paulino J.T."/>
            <person name="Bessa-Neto F.O."/>
            <person name="Cayo R."/>
            <person name="Gales A.C."/>
        </authorList>
    </citation>
    <scope>NUCLEOTIDE SEQUENCE [LARGE SCALE GENOMIC DNA]</scope>
    <source>
        <strain evidence="19 20">14802</strain>
    </source>
</reference>
<sequence length="810" mass="88814">MPIPANTLTPLSKALMLRRMLRSSPAMATLGLALSLPLAAQVQAQEQDFDIPAQSLASALQELGRQGNLQVLFSPETVQGLRSSPVKGRFSPTQAAGELLRNSGIRYSVQDNTLIISGAAKSGAAMTLDATTINGQVLGTTTEGTNSYTTGAVTIGKTPQSLRETPQSVTVVTRKLMDDKNLTTLDKVLAQTTGMTRANRNFGNHRFSSRGFDLHDESYMIDGVPGQAYSLIGEFKPDMAIFDRVEVLRGAAGLLVGAGNPGGAVNLVRKRPTSDPRFSIITRAGSWDNYRMDLDGSSKLNESGTIRGRLVAGYEDRGYFTDGTSSRTPLLYGVVDADITDDTTVSLGLRQQKGDISGYTVYGLPSYSDGTNPHLKRTTSLAQDWNNHKTNTTEVFADLEHRFNDDWSAKVSVSHSKSNYDQQLAYVSGSIDPATNTGPQLDTAIFRKLDFTASGIDGHVDGKFEAFGLTHQVTVGANWSEQKYTDKEDDIALGEPFDVFNPNRHQVPKPARTAWDYVLDTTDKRVGTYLNTRLHMTEDLSLVLGGRLSWYDLRVDDKLEGTTTSTKQTREFTPFAGVIYDLNDYWSWYASYADIFLPQSNYRNVSGSVLDPAIGSNYETGIKGELFDKQLNVSFAVFYIKQEDVAVEDYDNDGKCVGFRNRCYTNSSLLRSKGFEAEASGELFTGMQVAAGYTYNTTRSDDGSSVSSQTPKHMLRLSSSYNLQGDWNRLTVGGGVSAQTGYNDKANLASNSGRAIFDARASYKLDQNWTLALDVENLLDRKYFEATGNPSRGYAYGEPRSYVVTLRGDF</sequence>
<dbReference type="GO" id="GO:0038023">
    <property type="term" value="F:signaling receptor activity"/>
    <property type="evidence" value="ECO:0007669"/>
    <property type="project" value="InterPro"/>
</dbReference>
<keyword evidence="3 14" id="KW-0813">Transport</keyword>
<evidence type="ECO:0000313" key="19">
    <source>
        <dbReference type="EMBL" id="MBA6066866.1"/>
    </source>
</evidence>
<dbReference type="InterPro" id="IPR010917">
    <property type="entry name" value="TonB_rcpt_CS"/>
</dbReference>
<evidence type="ECO:0000256" key="7">
    <source>
        <dbReference type="ARBA" id="ARBA00022729"/>
    </source>
</evidence>
<keyword evidence="5" id="KW-0410">Iron transport</keyword>
<evidence type="ECO:0000256" key="9">
    <source>
        <dbReference type="ARBA" id="ARBA00023065"/>
    </source>
</evidence>
<dbReference type="PANTHER" id="PTHR32552:SF74">
    <property type="entry name" value="HYDROXAMATE SIDEROPHORE RECEPTOR FHUE"/>
    <property type="match status" value="1"/>
</dbReference>
<dbReference type="FunFam" id="2.170.130.10:FF:000010">
    <property type="entry name" value="Ferripyoverdine receptor"/>
    <property type="match status" value="1"/>
</dbReference>
<dbReference type="SUPFAM" id="SSF56935">
    <property type="entry name" value="Porins"/>
    <property type="match status" value="1"/>
</dbReference>
<evidence type="ECO:0000259" key="18">
    <source>
        <dbReference type="SMART" id="SM00965"/>
    </source>
</evidence>
<comment type="similarity">
    <text evidence="2 14 16">Belongs to the TonB-dependent receptor family.</text>
</comment>
<evidence type="ECO:0000256" key="12">
    <source>
        <dbReference type="ARBA" id="ARBA00023170"/>
    </source>
</evidence>
<name>A0A7W2JXL6_9PSED</name>
<evidence type="ECO:0000256" key="6">
    <source>
        <dbReference type="ARBA" id="ARBA00022692"/>
    </source>
</evidence>
<dbReference type="GO" id="GO:0009279">
    <property type="term" value="C:cell outer membrane"/>
    <property type="evidence" value="ECO:0007669"/>
    <property type="project" value="UniProtKB-SubCell"/>
</dbReference>
<dbReference type="PROSITE" id="PS52016">
    <property type="entry name" value="TONB_DEPENDENT_REC_3"/>
    <property type="match status" value="1"/>
</dbReference>
<dbReference type="InterPro" id="IPR037066">
    <property type="entry name" value="Plug_dom_sf"/>
</dbReference>
<evidence type="ECO:0000256" key="1">
    <source>
        <dbReference type="ARBA" id="ARBA00004571"/>
    </source>
</evidence>
<comment type="caution">
    <text evidence="19">The sequence shown here is derived from an EMBL/GenBank/DDBJ whole genome shotgun (WGS) entry which is preliminary data.</text>
</comment>
<evidence type="ECO:0000256" key="14">
    <source>
        <dbReference type="PROSITE-ProRule" id="PRU01360"/>
    </source>
</evidence>
<keyword evidence="13 14" id="KW-0998">Cell outer membrane</keyword>
<evidence type="ECO:0000256" key="5">
    <source>
        <dbReference type="ARBA" id="ARBA00022496"/>
    </source>
</evidence>
<feature type="short sequence motif" description="TonB C-terminal box" evidence="15">
    <location>
        <begin position="793"/>
        <end position="810"/>
    </location>
</feature>
<keyword evidence="10 16" id="KW-0798">TonB box</keyword>
<dbReference type="PROSITE" id="PS01156">
    <property type="entry name" value="TONB_DEPENDENT_REC_2"/>
    <property type="match status" value="1"/>
</dbReference>
<feature type="chain" id="PRO_5031164021" evidence="17">
    <location>
        <begin position="29"/>
        <end position="810"/>
    </location>
</feature>
<dbReference type="Gene3D" id="2.170.130.10">
    <property type="entry name" value="TonB-dependent receptor, plug domain"/>
    <property type="match status" value="1"/>
</dbReference>
<dbReference type="GO" id="GO:0015891">
    <property type="term" value="P:siderophore transport"/>
    <property type="evidence" value="ECO:0007669"/>
    <property type="project" value="InterPro"/>
</dbReference>
<dbReference type="InterPro" id="IPR036942">
    <property type="entry name" value="Beta-barrel_TonB_sf"/>
</dbReference>
<keyword evidence="6 14" id="KW-0812">Transmembrane</keyword>
<comment type="subcellular location">
    <subcellularLocation>
        <location evidence="1 14">Cell outer membrane</location>
        <topology evidence="1 14">Multi-pass membrane protein</topology>
    </subcellularLocation>
</comment>
<dbReference type="Pfam" id="PF07660">
    <property type="entry name" value="STN"/>
    <property type="match status" value="1"/>
</dbReference>
<gene>
    <name evidence="19" type="ORF">H4C75_19190</name>
</gene>
<keyword evidence="12 19" id="KW-0675">Receptor</keyword>
<feature type="signal peptide" evidence="17">
    <location>
        <begin position="1"/>
        <end position="28"/>
    </location>
</feature>
<dbReference type="InterPro" id="IPR000531">
    <property type="entry name" value="Beta-barrel_TonB"/>
</dbReference>
<keyword evidence="8" id="KW-0408">Iron</keyword>
<dbReference type="GO" id="GO:0015344">
    <property type="term" value="F:siderophore uptake transmembrane transporter activity"/>
    <property type="evidence" value="ECO:0007669"/>
    <property type="project" value="TreeGrafter"/>
</dbReference>
<dbReference type="InterPro" id="IPR039426">
    <property type="entry name" value="TonB-dep_rcpt-like"/>
</dbReference>
<dbReference type="RefSeq" id="WP_069017620.1">
    <property type="nucleotide sequence ID" value="NZ_CP128544.1"/>
</dbReference>
<dbReference type="InterPro" id="IPR012910">
    <property type="entry name" value="Plug_dom"/>
</dbReference>
<keyword evidence="11 14" id="KW-0472">Membrane</keyword>
<evidence type="ECO:0000256" key="3">
    <source>
        <dbReference type="ARBA" id="ARBA00022448"/>
    </source>
</evidence>
<evidence type="ECO:0000256" key="15">
    <source>
        <dbReference type="PROSITE-ProRule" id="PRU10144"/>
    </source>
</evidence>
<keyword evidence="9" id="KW-0406">Ion transport</keyword>
<evidence type="ECO:0000256" key="17">
    <source>
        <dbReference type="SAM" id="SignalP"/>
    </source>
</evidence>
<dbReference type="InterPro" id="IPR011662">
    <property type="entry name" value="Secretin/TonB_short_N"/>
</dbReference>
<evidence type="ECO:0000256" key="16">
    <source>
        <dbReference type="RuleBase" id="RU003357"/>
    </source>
</evidence>
<evidence type="ECO:0000256" key="2">
    <source>
        <dbReference type="ARBA" id="ARBA00009810"/>
    </source>
</evidence>
<evidence type="ECO:0000256" key="4">
    <source>
        <dbReference type="ARBA" id="ARBA00022452"/>
    </source>
</evidence>
<dbReference type="PANTHER" id="PTHR32552">
    <property type="entry name" value="FERRICHROME IRON RECEPTOR-RELATED"/>
    <property type="match status" value="1"/>
</dbReference>
<dbReference type="Gene3D" id="2.40.170.20">
    <property type="entry name" value="TonB-dependent receptor, beta-barrel domain"/>
    <property type="match status" value="1"/>
</dbReference>
<dbReference type="AlphaFoldDB" id="A0A7W2JXL6"/>
<evidence type="ECO:0000256" key="10">
    <source>
        <dbReference type="ARBA" id="ARBA00023077"/>
    </source>
</evidence>
<organism evidence="19 20">
    <name type="scientific">Pseudomonas mosselii</name>
    <dbReference type="NCBI Taxonomy" id="78327"/>
    <lineage>
        <taxon>Bacteria</taxon>
        <taxon>Pseudomonadati</taxon>
        <taxon>Pseudomonadota</taxon>
        <taxon>Gammaproteobacteria</taxon>
        <taxon>Pseudomonadales</taxon>
        <taxon>Pseudomonadaceae</taxon>
        <taxon>Pseudomonas</taxon>
    </lineage>
</organism>
<dbReference type="SMART" id="SM00965">
    <property type="entry name" value="STN"/>
    <property type="match status" value="1"/>
</dbReference>
<dbReference type="NCBIfam" id="TIGR01783">
    <property type="entry name" value="TonB-siderophor"/>
    <property type="match status" value="1"/>
</dbReference>
<accession>A0A7W2JXL6</accession>
<protein>
    <submittedName>
        <fullName evidence="19">TonB-dependent siderophore receptor</fullName>
    </submittedName>
</protein>
<dbReference type="Proteomes" id="UP000541770">
    <property type="component" value="Unassembled WGS sequence"/>
</dbReference>
<proteinExistence type="inferred from homology"/>
<feature type="domain" description="Secretin/TonB short N-terminal" evidence="18">
    <location>
        <begin position="69"/>
        <end position="119"/>
    </location>
</feature>
<evidence type="ECO:0000313" key="20">
    <source>
        <dbReference type="Proteomes" id="UP000541770"/>
    </source>
</evidence>
<evidence type="ECO:0000256" key="8">
    <source>
        <dbReference type="ARBA" id="ARBA00023004"/>
    </source>
</evidence>
<keyword evidence="7 17" id="KW-0732">Signal</keyword>
<dbReference type="Pfam" id="PF00593">
    <property type="entry name" value="TonB_dep_Rec_b-barrel"/>
    <property type="match status" value="1"/>
</dbReference>
<dbReference type="EMBL" id="JACGDE010000013">
    <property type="protein sequence ID" value="MBA6066866.1"/>
    <property type="molecule type" value="Genomic_DNA"/>
</dbReference>
<dbReference type="Gene3D" id="3.55.50.30">
    <property type="match status" value="1"/>
</dbReference>